<dbReference type="InterPro" id="IPR001205">
    <property type="entry name" value="RNA-dir_pol_C"/>
</dbReference>
<comment type="caution">
    <text evidence="2">The sequence shown here is derived from an EMBL/GenBank/DDBJ whole genome shotgun (WGS) entry which is preliminary data.</text>
</comment>
<feature type="domain" description="RNA-directed RNA polymerase C-terminal" evidence="1">
    <location>
        <begin position="15"/>
        <end position="104"/>
    </location>
</feature>
<reference evidence="2" key="1">
    <citation type="submission" date="2017-04" db="EMBL/GenBank/DDBJ databases">
        <title>Unveiling RNA virosphere associated with marine microorganisms.</title>
        <authorList>
            <person name="Urayama S."/>
            <person name="Takaki Y."/>
            <person name="Nishi S."/>
            <person name="Yoshida Y."/>
            <person name="Deguchi S."/>
            <person name="Takai K."/>
            <person name="Nunoura T."/>
        </authorList>
    </citation>
    <scope>NUCLEOTIDE SEQUENCE</scope>
</reference>
<dbReference type="GO" id="GO:0003723">
    <property type="term" value="F:RNA binding"/>
    <property type="evidence" value="ECO:0007669"/>
    <property type="project" value="InterPro"/>
</dbReference>
<organism evidence="2">
    <name type="scientific">viral metagenome</name>
    <dbReference type="NCBI Taxonomy" id="1070528"/>
    <lineage>
        <taxon>unclassified sequences</taxon>
        <taxon>metagenomes</taxon>
        <taxon>organismal metagenomes</taxon>
    </lineage>
</organism>
<dbReference type="GO" id="GO:0003968">
    <property type="term" value="F:RNA-directed RNA polymerase activity"/>
    <property type="evidence" value="ECO:0007669"/>
    <property type="project" value="InterPro"/>
</dbReference>
<evidence type="ECO:0000259" key="1">
    <source>
        <dbReference type="Pfam" id="PF00680"/>
    </source>
</evidence>
<dbReference type="AlphaFoldDB" id="A0A2V0R9V8"/>
<accession>A0A2V0R9V8</accession>
<dbReference type="Pfam" id="PF00680">
    <property type="entry name" value="RdRP_1"/>
    <property type="match status" value="1"/>
</dbReference>
<dbReference type="GO" id="GO:0006351">
    <property type="term" value="P:DNA-templated transcription"/>
    <property type="evidence" value="ECO:0007669"/>
    <property type="project" value="InterPro"/>
</dbReference>
<dbReference type="EMBL" id="BDQA01000510">
    <property type="protein sequence ID" value="GBH21991.1"/>
    <property type="molecule type" value="Genomic_RNA"/>
</dbReference>
<proteinExistence type="predicted"/>
<dbReference type="SUPFAM" id="SSF56672">
    <property type="entry name" value="DNA/RNA polymerases"/>
    <property type="match status" value="1"/>
</dbReference>
<dbReference type="InterPro" id="IPR043502">
    <property type="entry name" value="DNA/RNA_pol_sf"/>
</dbReference>
<evidence type="ECO:0000313" key="2">
    <source>
        <dbReference type="EMBL" id="GBH21991.1"/>
    </source>
</evidence>
<name>A0A2V0R9V8_9ZZZZ</name>
<protein>
    <recommendedName>
        <fullName evidence="1">RNA-directed RNA polymerase C-terminal domain-containing protein</fullName>
    </recommendedName>
</protein>
<sequence length="283" mass="32654">MKYLMYQLTNPTWLLMHGGEKALMRGSLYSGTPITQIFGSILHLAFIDMLKEERGFNSKDHMVLSDDGFCTFDGPVSEAQAYVMDEMIPAAAQIGMVLNPKKSYVADITKRKVFYNSDGEKVIRHDVGPMLQKFAQINPDHAYGNVPRLIRSLKGRERDFERDTYRMLFQLLPGLRLTERGDRAQLQAWVQDFWRTIEVLAQVRPGYPRVREMIRTVVKIYPDFWKKFDKLVSAAEASGDVLFDTAARRGGGVSEKGTTRWLVNYLLEVRATKRWPQMADRYR</sequence>